<evidence type="ECO:0000256" key="1">
    <source>
        <dbReference type="SAM" id="Coils"/>
    </source>
</evidence>
<reference evidence="2" key="1">
    <citation type="journal article" date="2023" name="PhytoFront">
        <title>Draft Genome Resources of Seven Strains of Tilletia horrida, Causal Agent of Kernel Smut of Rice.</title>
        <authorList>
            <person name="Khanal S."/>
            <person name="Antony Babu S."/>
            <person name="Zhou X.G."/>
        </authorList>
    </citation>
    <scope>NUCLEOTIDE SEQUENCE</scope>
    <source>
        <strain evidence="2">TX3</strain>
    </source>
</reference>
<name>A0AAN6GEM2_9BASI</name>
<protein>
    <submittedName>
        <fullName evidence="2">Uncharacterized protein</fullName>
    </submittedName>
</protein>
<proteinExistence type="predicted"/>
<keyword evidence="1" id="KW-0175">Coiled coil</keyword>
<evidence type="ECO:0000313" key="2">
    <source>
        <dbReference type="EMBL" id="KAK0535108.1"/>
    </source>
</evidence>
<sequence length="281" mass="31237">MRLPFIGLLAPEHLDLGLQKPFANPPSFNAPGAGDMSSASANAGQSSIGAGVALASEEGSGTSVHDAATHYTRISDNLARLDELLELARHAAEQPGMDRGRVERACSGASRDLGQTVQQYLLRIECALNEEHSRAQSDLEEAQERAQAETKAVHERQRQRVDRLFGSAKTVVEDLRSEARARVDNFLQQFQSQWQDVIERDDHTISDLCIRMKNSTREAQEELQRGRSFWLDNSPERSMETFGAPPQYGHAIGTPSVAFIVQRLREHYQTTQRRATTDTSP</sequence>
<organism evidence="2 3">
    <name type="scientific">Tilletia horrida</name>
    <dbReference type="NCBI Taxonomy" id="155126"/>
    <lineage>
        <taxon>Eukaryota</taxon>
        <taxon>Fungi</taxon>
        <taxon>Dikarya</taxon>
        <taxon>Basidiomycota</taxon>
        <taxon>Ustilaginomycotina</taxon>
        <taxon>Exobasidiomycetes</taxon>
        <taxon>Tilletiales</taxon>
        <taxon>Tilletiaceae</taxon>
        <taxon>Tilletia</taxon>
    </lineage>
</organism>
<feature type="coiled-coil region" evidence="1">
    <location>
        <begin position="129"/>
        <end position="159"/>
    </location>
</feature>
<evidence type="ECO:0000313" key="3">
    <source>
        <dbReference type="Proteomes" id="UP001176521"/>
    </source>
</evidence>
<dbReference type="Proteomes" id="UP001176521">
    <property type="component" value="Unassembled WGS sequence"/>
</dbReference>
<dbReference type="AlphaFoldDB" id="A0AAN6GEM2"/>
<comment type="caution">
    <text evidence="2">The sequence shown here is derived from an EMBL/GenBank/DDBJ whole genome shotgun (WGS) entry which is preliminary data.</text>
</comment>
<accession>A0AAN6GEM2</accession>
<gene>
    <name evidence="2" type="ORF">OC842_002410</name>
</gene>
<keyword evidence="3" id="KW-1185">Reference proteome</keyword>
<dbReference type="EMBL" id="JAPDMQ010000102">
    <property type="protein sequence ID" value="KAK0535108.1"/>
    <property type="molecule type" value="Genomic_DNA"/>
</dbReference>
<dbReference type="Gene3D" id="1.20.5.1230">
    <property type="entry name" value="Apolipoprotein A-I"/>
    <property type="match status" value="1"/>
</dbReference>
<dbReference type="SUPFAM" id="SSF58113">
    <property type="entry name" value="Apolipoprotein A-I"/>
    <property type="match status" value="1"/>
</dbReference>